<dbReference type="InterPro" id="IPR011009">
    <property type="entry name" value="Kinase-like_dom_sf"/>
</dbReference>
<organism evidence="3 4">
    <name type="scientific">Thraustotheca clavata</name>
    <dbReference type="NCBI Taxonomy" id="74557"/>
    <lineage>
        <taxon>Eukaryota</taxon>
        <taxon>Sar</taxon>
        <taxon>Stramenopiles</taxon>
        <taxon>Oomycota</taxon>
        <taxon>Saprolegniomycetes</taxon>
        <taxon>Saprolegniales</taxon>
        <taxon>Achlyaceae</taxon>
        <taxon>Thraustotheca</taxon>
    </lineage>
</organism>
<gene>
    <name evidence="3" type="ORF">THRCLA_02354</name>
</gene>
<keyword evidence="4" id="KW-1185">Reference proteome</keyword>
<keyword evidence="1" id="KW-0812">Transmembrane</keyword>
<dbReference type="PROSITE" id="PS00108">
    <property type="entry name" value="PROTEIN_KINASE_ST"/>
    <property type="match status" value="1"/>
</dbReference>
<keyword evidence="1" id="KW-1133">Transmembrane helix</keyword>
<keyword evidence="3" id="KW-0808">Transferase</keyword>
<protein>
    <submittedName>
        <fullName evidence="3">Kinase</fullName>
    </submittedName>
</protein>
<proteinExistence type="predicted"/>
<keyword evidence="3" id="KW-0418">Kinase</keyword>
<dbReference type="PRINTS" id="PR00109">
    <property type="entry name" value="TYRKINASE"/>
</dbReference>
<evidence type="ECO:0000313" key="3">
    <source>
        <dbReference type="EMBL" id="OQS05549.1"/>
    </source>
</evidence>
<feature type="transmembrane region" description="Helical" evidence="1">
    <location>
        <begin position="278"/>
        <end position="300"/>
    </location>
</feature>
<dbReference type="Pfam" id="PF07714">
    <property type="entry name" value="PK_Tyr_Ser-Thr"/>
    <property type="match status" value="1"/>
</dbReference>
<dbReference type="GO" id="GO:0004674">
    <property type="term" value="F:protein serine/threonine kinase activity"/>
    <property type="evidence" value="ECO:0007669"/>
    <property type="project" value="TreeGrafter"/>
</dbReference>
<dbReference type="OrthoDB" id="4062651at2759"/>
<dbReference type="InterPro" id="IPR051681">
    <property type="entry name" value="Ser/Thr_Kinases-Pseudokinases"/>
</dbReference>
<dbReference type="InterPro" id="IPR001245">
    <property type="entry name" value="Ser-Thr/Tyr_kinase_cat_dom"/>
</dbReference>
<dbReference type="PROSITE" id="PS50011">
    <property type="entry name" value="PROTEIN_KINASE_DOM"/>
    <property type="match status" value="1"/>
</dbReference>
<dbReference type="STRING" id="74557.A0A1W0A5R3"/>
<dbReference type="PANTHER" id="PTHR44329">
    <property type="entry name" value="SERINE/THREONINE-PROTEIN KINASE TNNI3K-RELATED"/>
    <property type="match status" value="1"/>
</dbReference>
<name>A0A1W0A5R3_9STRA</name>
<dbReference type="SUPFAM" id="SSF52058">
    <property type="entry name" value="L domain-like"/>
    <property type="match status" value="1"/>
</dbReference>
<keyword evidence="1" id="KW-0472">Membrane</keyword>
<comment type="caution">
    <text evidence="3">The sequence shown here is derived from an EMBL/GenBank/DDBJ whole genome shotgun (WGS) entry which is preliminary data.</text>
</comment>
<dbReference type="EMBL" id="JNBS01000447">
    <property type="protein sequence ID" value="OQS05549.1"/>
    <property type="molecule type" value="Genomic_DNA"/>
</dbReference>
<dbReference type="InterPro" id="IPR000719">
    <property type="entry name" value="Prot_kinase_dom"/>
</dbReference>
<dbReference type="AlphaFoldDB" id="A0A1W0A5R3"/>
<dbReference type="Proteomes" id="UP000243217">
    <property type="component" value="Unassembled WGS sequence"/>
</dbReference>
<dbReference type="SMART" id="SM00220">
    <property type="entry name" value="S_TKc"/>
    <property type="match status" value="1"/>
</dbReference>
<dbReference type="InterPro" id="IPR032675">
    <property type="entry name" value="LRR_dom_sf"/>
</dbReference>
<dbReference type="PANTHER" id="PTHR44329:SF214">
    <property type="entry name" value="PROTEIN KINASE DOMAIN-CONTAINING PROTEIN"/>
    <property type="match status" value="1"/>
</dbReference>
<sequence length="638" mass="71669">MNQSLSCPFSVSTLTTLKEYCSFSSYCIVACTTSDVTTEIVNSSGVFENITAVGNMTEWPANNSMAFYNCPGLNIDNIVLPTKLQNLSFIKCDWHSFPQNFSYPTSLTHLSFDQNPLKSIPYGIPSGLNTLSMRDSNLTTLSNLPQSITNLIKKAFNCEFRHLENNPLHSLVNISFDSENIYFGDNNSSTTSPITTFINVSLTSRLQTFSCPNCDITKFIIDEASYMVLNKSVYHFKSIEFNHSDCEKANGVKSALGTYSVCMLTSSHPHMYKTTSHIIMLICVLGTVFVLLCLVAFALWRRRQRQRKSTTILFEVFEDGDLTPIASIFQTRDTIDSCSCIAPELDEIRKYRLDTSEILLIAPISQGSYGEVWQANYYNSIIAIKKPIPSYISSDNMRRMIKEIKLMARLDNANVIRLLGASWCRPMDLMIAMEYMDEGNLQTYLSKTTISTFSWLAKLDSILSIAKGLAYLHELPVVHRDLKSRNILLDSKKGTKIGGFSVSHDESSTSTIAVQLGTSRWTAPEALMSSKYSTSADIFSFGIVLTEFDTHRPPYDFEKDAKTGKLLSESMIAKQVALGQLKPSFTNTCPSWLENIALRCIQLNPNARPKAHQLIQEINECIAIEMYEVNEEPRNSFI</sequence>
<feature type="domain" description="Protein kinase" evidence="2">
    <location>
        <begin position="358"/>
        <end position="622"/>
    </location>
</feature>
<dbReference type="SUPFAM" id="SSF56112">
    <property type="entry name" value="Protein kinase-like (PK-like)"/>
    <property type="match status" value="1"/>
</dbReference>
<evidence type="ECO:0000313" key="4">
    <source>
        <dbReference type="Proteomes" id="UP000243217"/>
    </source>
</evidence>
<accession>A0A1W0A5R3</accession>
<reference evidence="3 4" key="1">
    <citation type="journal article" date="2014" name="Genome Biol. Evol.">
        <title>The secreted proteins of Achlya hypogyna and Thraustotheca clavata identify the ancestral oomycete secretome and reveal gene acquisitions by horizontal gene transfer.</title>
        <authorList>
            <person name="Misner I."/>
            <person name="Blouin N."/>
            <person name="Leonard G."/>
            <person name="Richards T.A."/>
            <person name="Lane C.E."/>
        </authorList>
    </citation>
    <scope>NUCLEOTIDE SEQUENCE [LARGE SCALE GENOMIC DNA]</scope>
    <source>
        <strain evidence="3 4">ATCC 34112</strain>
    </source>
</reference>
<dbReference type="Gene3D" id="1.10.510.10">
    <property type="entry name" value="Transferase(Phosphotransferase) domain 1"/>
    <property type="match status" value="1"/>
</dbReference>
<evidence type="ECO:0000259" key="2">
    <source>
        <dbReference type="PROSITE" id="PS50011"/>
    </source>
</evidence>
<evidence type="ECO:0000256" key="1">
    <source>
        <dbReference type="SAM" id="Phobius"/>
    </source>
</evidence>
<dbReference type="GO" id="GO:0005524">
    <property type="term" value="F:ATP binding"/>
    <property type="evidence" value="ECO:0007669"/>
    <property type="project" value="InterPro"/>
</dbReference>
<dbReference type="Gene3D" id="3.80.10.10">
    <property type="entry name" value="Ribonuclease Inhibitor"/>
    <property type="match status" value="1"/>
</dbReference>
<dbReference type="InterPro" id="IPR008271">
    <property type="entry name" value="Ser/Thr_kinase_AS"/>
</dbReference>